<dbReference type="AlphaFoldDB" id="A0A6P1ZBJ7"/>
<evidence type="ECO:0000313" key="1">
    <source>
        <dbReference type="EMBL" id="TVM31388.1"/>
    </source>
</evidence>
<proteinExistence type="predicted"/>
<accession>A0A6P1ZBJ7</accession>
<dbReference type="EMBL" id="QMIF01000016">
    <property type="protein sequence ID" value="TVM31388.1"/>
    <property type="molecule type" value="Genomic_DNA"/>
</dbReference>
<name>A0A6P1ZBJ7_9BACT</name>
<dbReference type="Proteomes" id="UP000434052">
    <property type="component" value="Unassembled WGS sequence"/>
</dbReference>
<gene>
    <name evidence="1" type="ORF">DQK91_18505</name>
</gene>
<comment type="caution">
    <text evidence="1">The sequence shown here is derived from an EMBL/GenBank/DDBJ whole genome shotgun (WGS) entry which is preliminary data.</text>
</comment>
<dbReference type="OrthoDB" id="5469813at2"/>
<reference evidence="1 2" key="1">
    <citation type="submission" date="2018-06" db="EMBL/GenBank/DDBJ databases">
        <title>Complete genome of Desulfovibrio marinus P48SEP.</title>
        <authorList>
            <person name="Crispim J.S."/>
            <person name="Vidigal P.M.P."/>
            <person name="Silva L.C.F."/>
            <person name="Araujo L.C."/>
            <person name="Laguardia C.N."/>
            <person name="Dias R.S."/>
            <person name="Sousa M.P."/>
            <person name="Paula S.O."/>
            <person name="Silva C."/>
        </authorList>
    </citation>
    <scope>NUCLEOTIDE SEQUENCE [LARGE SCALE GENOMIC DNA]</scope>
    <source>
        <strain evidence="1 2">P48SEP</strain>
    </source>
</reference>
<dbReference type="RefSeq" id="WP_144306889.1">
    <property type="nucleotide sequence ID" value="NZ_QMIF01000016.1"/>
</dbReference>
<sequence>MPEIAACDANTFRHLVEDACKSNGGGCPRCQCDRIYALKDGRSRCAECGYTFHVLSRRWINRGNLPLEAWGELLGHFEEGRNVNQTARALGVKYDTAHKAYGTIRSAILADMCGFEDLFDERGELIGFCPNMEHEELQTLCEGCRSNVFQLVSAGGLVFLALMPRIKARDVLAWPLPKKQWRCFIHTDVYQGRDALIFACCKKGRELFNHHFTSDSLHLDRESGLKEFVDEWLAQFRAIKPEAYPLYLAEALVRYNMRRKRLLPYLIRCLCQVVPERGV</sequence>
<organism evidence="1 2">
    <name type="scientific">Oceanidesulfovibrio marinus</name>
    <dbReference type="NCBI Taxonomy" id="370038"/>
    <lineage>
        <taxon>Bacteria</taxon>
        <taxon>Pseudomonadati</taxon>
        <taxon>Thermodesulfobacteriota</taxon>
        <taxon>Desulfovibrionia</taxon>
        <taxon>Desulfovibrionales</taxon>
        <taxon>Desulfovibrionaceae</taxon>
        <taxon>Oceanidesulfovibrio</taxon>
    </lineage>
</organism>
<evidence type="ECO:0000313" key="2">
    <source>
        <dbReference type="Proteomes" id="UP000434052"/>
    </source>
</evidence>
<protein>
    <submittedName>
        <fullName evidence="1">Transposase</fullName>
    </submittedName>
</protein>